<dbReference type="OrthoDB" id="376889at2157"/>
<proteinExistence type="predicted"/>
<dbReference type="GeneID" id="36831503"/>
<sequence>MTEFRYASASLITNSSKDAILKVLSNDKVNLKLPLISVSESLYPNVPVPSSLLTTITYDDLQLLIYEVSFTEKKKIILQAALGKTTDEKVEDAILKLSELGKLLNIDYLIEVMLIYVLDVELRGLSKYKKAGYVLLDYSNEGDLRESEYLSSINVLPYVLDSRKSLVEIIYRNRQVSVDVIKSLIHEIEKIVRGDEKLA</sequence>
<reference evidence="1 2" key="1">
    <citation type="submission" date="2018-05" db="EMBL/GenBank/DDBJ databases">
        <title>Complete Genome Sequences of Extremely Thermoacidophilic, Metal-Mobilizing Type-Strain Members of the Archaeal Family Sulfolobaceae: Acidianus brierleyi DSM-1651T, Acidianus sulfidivorans DSM-18786T, Metallosphaera hakonensis DSM-7519T, and Metallosphaera prunae DSM-10039T.</title>
        <authorList>
            <person name="Counts J.A."/>
            <person name="Kelly R.M."/>
        </authorList>
    </citation>
    <scope>NUCLEOTIDE SEQUENCE [LARGE SCALE GENOMIC DNA]</scope>
    <source>
        <strain evidence="1 2">DSM 1651</strain>
    </source>
</reference>
<dbReference type="AlphaFoldDB" id="A0A2U9IDE7"/>
<dbReference type="KEGG" id="abri:DFR85_05065"/>
<organism evidence="1 2">
    <name type="scientific">Acidianus brierleyi</name>
    <dbReference type="NCBI Taxonomy" id="41673"/>
    <lineage>
        <taxon>Archaea</taxon>
        <taxon>Thermoproteota</taxon>
        <taxon>Thermoprotei</taxon>
        <taxon>Sulfolobales</taxon>
        <taxon>Sulfolobaceae</taxon>
        <taxon>Acidianus</taxon>
    </lineage>
</organism>
<keyword evidence="2" id="KW-1185">Reference proteome</keyword>
<accession>A0A2U9IDE7</accession>
<evidence type="ECO:0000313" key="1">
    <source>
        <dbReference type="EMBL" id="AWR94063.1"/>
    </source>
</evidence>
<protein>
    <submittedName>
        <fullName evidence="1">Uncharacterized protein</fullName>
    </submittedName>
</protein>
<gene>
    <name evidence="1" type="ORF">DFR85_05065</name>
</gene>
<name>A0A2U9IDE7_9CREN</name>
<dbReference type="RefSeq" id="WP_110269944.1">
    <property type="nucleotide sequence ID" value="NZ_CP029289.2"/>
</dbReference>
<evidence type="ECO:0000313" key="2">
    <source>
        <dbReference type="Proteomes" id="UP000248044"/>
    </source>
</evidence>
<dbReference type="Proteomes" id="UP000248044">
    <property type="component" value="Chromosome"/>
</dbReference>
<dbReference type="EMBL" id="CP029289">
    <property type="protein sequence ID" value="AWR94063.1"/>
    <property type="molecule type" value="Genomic_DNA"/>
</dbReference>